<evidence type="ECO:0000313" key="2">
    <source>
        <dbReference type="Proteomes" id="UP001519460"/>
    </source>
</evidence>
<gene>
    <name evidence="1" type="ORF">BaRGS_00013873</name>
</gene>
<keyword evidence="2" id="KW-1185">Reference proteome</keyword>
<comment type="caution">
    <text evidence="1">The sequence shown here is derived from an EMBL/GenBank/DDBJ whole genome shotgun (WGS) entry which is preliminary data.</text>
</comment>
<dbReference type="EMBL" id="JACVVK020000079">
    <property type="protein sequence ID" value="KAK7494994.1"/>
    <property type="molecule type" value="Genomic_DNA"/>
</dbReference>
<accession>A0ABD0L7F9</accession>
<dbReference type="AlphaFoldDB" id="A0ABD0L7F9"/>
<name>A0ABD0L7F9_9CAEN</name>
<protein>
    <submittedName>
        <fullName evidence="1">Uncharacterized protein</fullName>
    </submittedName>
</protein>
<reference evidence="1 2" key="1">
    <citation type="journal article" date="2023" name="Sci. Data">
        <title>Genome assembly of the Korean intertidal mud-creeper Batillaria attramentaria.</title>
        <authorList>
            <person name="Patra A.K."/>
            <person name="Ho P.T."/>
            <person name="Jun S."/>
            <person name="Lee S.J."/>
            <person name="Kim Y."/>
            <person name="Won Y.J."/>
        </authorList>
    </citation>
    <scope>NUCLEOTIDE SEQUENCE [LARGE SCALE GENOMIC DNA]</scope>
    <source>
        <strain evidence="1">Wonlab-2016</strain>
    </source>
</reference>
<organism evidence="1 2">
    <name type="scientific">Batillaria attramentaria</name>
    <dbReference type="NCBI Taxonomy" id="370345"/>
    <lineage>
        <taxon>Eukaryota</taxon>
        <taxon>Metazoa</taxon>
        <taxon>Spiralia</taxon>
        <taxon>Lophotrochozoa</taxon>
        <taxon>Mollusca</taxon>
        <taxon>Gastropoda</taxon>
        <taxon>Caenogastropoda</taxon>
        <taxon>Sorbeoconcha</taxon>
        <taxon>Cerithioidea</taxon>
        <taxon>Batillariidae</taxon>
        <taxon>Batillaria</taxon>
    </lineage>
</organism>
<dbReference type="Proteomes" id="UP001519460">
    <property type="component" value="Unassembled WGS sequence"/>
</dbReference>
<evidence type="ECO:0000313" key="1">
    <source>
        <dbReference type="EMBL" id="KAK7494994.1"/>
    </source>
</evidence>
<proteinExistence type="predicted"/>
<sequence length="113" mass="13011">MFTAPFSFGFQKLKPSPETQEQILRQQTTSQSTHNAFLWVSKVKETHPFETQRDKVVRPEYKQPACCLRTQQAAERVAFLAALFTSVSKARYRVIIRSPKAQTHPGMILNRDT</sequence>